<dbReference type="OrthoDB" id="7210788at2"/>
<dbReference type="InterPro" id="IPR051200">
    <property type="entry name" value="Host-pathogen_enzymatic-act"/>
</dbReference>
<accession>A0A5C1YGG8</accession>
<dbReference type="InterPro" id="IPR015943">
    <property type="entry name" value="WD40/YVTN_repeat-like_dom_sf"/>
</dbReference>
<dbReference type="Proteomes" id="UP000324678">
    <property type="component" value="Chromosome"/>
</dbReference>
<dbReference type="Gene3D" id="2.130.10.10">
    <property type="entry name" value="YVTN repeat-like/Quinoprotein amine dehydrogenase"/>
    <property type="match status" value="2"/>
</dbReference>
<dbReference type="PROSITE" id="PS51318">
    <property type="entry name" value="TAT"/>
    <property type="match status" value="1"/>
</dbReference>
<dbReference type="RefSeq" id="WP_149160644.1">
    <property type="nucleotide sequence ID" value="NZ_CP043505.1"/>
</dbReference>
<organism evidence="4 5">
    <name type="scientific">Agromyces intestinalis</name>
    <dbReference type="NCBI Taxonomy" id="2592652"/>
    <lineage>
        <taxon>Bacteria</taxon>
        <taxon>Bacillati</taxon>
        <taxon>Actinomycetota</taxon>
        <taxon>Actinomycetes</taxon>
        <taxon>Micrococcales</taxon>
        <taxon>Microbacteriaceae</taxon>
        <taxon>Agromyces</taxon>
    </lineage>
</organism>
<name>A0A5C1YGG8_9MICO</name>
<dbReference type="EMBL" id="CP043505">
    <property type="protein sequence ID" value="QEO14625.1"/>
    <property type="molecule type" value="Genomic_DNA"/>
</dbReference>
<keyword evidence="5" id="KW-1185">Reference proteome</keyword>
<feature type="chain" id="PRO_5022977855" evidence="3">
    <location>
        <begin position="31"/>
        <end position="520"/>
    </location>
</feature>
<dbReference type="PANTHER" id="PTHR47197">
    <property type="entry name" value="PROTEIN NIRF"/>
    <property type="match status" value="1"/>
</dbReference>
<keyword evidence="2" id="KW-0472">Membrane</keyword>
<dbReference type="InterPro" id="IPR011044">
    <property type="entry name" value="Quino_amine_DH_bsu"/>
</dbReference>
<feature type="signal peptide" evidence="3">
    <location>
        <begin position="1"/>
        <end position="30"/>
    </location>
</feature>
<keyword evidence="3" id="KW-0732">Signal</keyword>
<protein>
    <submittedName>
        <fullName evidence="4">Uncharacterized protein</fullName>
    </submittedName>
</protein>
<evidence type="ECO:0000313" key="5">
    <source>
        <dbReference type="Proteomes" id="UP000324678"/>
    </source>
</evidence>
<evidence type="ECO:0000256" key="2">
    <source>
        <dbReference type="SAM" id="Phobius"/>
    </source>
</evidence>
<dbReference type="InterPro" id="IPR006311">
    <property type="entry name" value="TAT_signal"/>
</dbReference>
<feature type="transmembrane region" description="Helical" evidence="2">
    <location>
        <begin position="496"/>
        <end position="515"/>
    </location>
</feature>
<keyword evidence="2" id="KW-1133">Transmembrane helix</keyword>
<dbReference type="AlphaFoldDB" id="A0A5C1YGG8"/>
<proteinExistence type="predicted"/>
<dbReference type="KEGG" id="ail:FLP10_09500"/>
<evidence type="ECO:0000313" key="4">
    <source>
        <dbReference type="EMBL" id="QEO14625.1"/>
    </source>
</evidence>
<evidence type="ECO:0000256" key="3">
    <source>
        <dbReference type="SAM" id="SignalP"/>
    </source>
</evidence>
<reference evidence="4 5" key="1">
    <citation type="submission" date="2019-09" db="EMBL/GenBank/DDBJ databases">
        <title>Genome sequencing of strain KACC 19306.</title>
        <authorList>
            <person name="Heo J."/>
            <person name="Kim S.-J."/>
            <person name="Kim J.-S."/>
            <person name="Hong S.-B."/>
            <person name="Kwon S.-W."/>
        </authorList>
    </citation>
    <scope>NUCLEOTIDE SEQUENCE [LARGE SCALE GENOMIC DNA]</scope>
    <source>
        <strain evidence="4 5">KACC 19306</strain>
    </source>
</reference>
<dbReference type="PANTHER" id="PTHR47197:SF3">
    <property type="entry name" value="DIHYDRO-HEME D1 DEHYDROGENASE"/>
    <property type="match status" value="1"/>
</dbReference>
<feature type="region of interest" description="Disordered" evidence="1">
    <location>
        <begin position="440"/>
        <end position="478"/>
    </location>
</feature>
<evidence type="ECO:0000256" key="1">
    <source>
        <dbReference type="SAM" id="MobiDB-lite"/>
    </source>
</evidence>
<feature type="compositionally biased region" description="Pro residues" evidence="1">
    <location>
        <begin position="440"/>
        <end position="459"/>
    </location>
</feature>
<keyword evidence="2" id="KW-0812">Transmembrane</keyword>
<dbReference type="SUPFAM" id="SSF50969">
    <property type="entry name" value="YVTN repeat-like/Quinoprotein amine dehydrogenase"/>
    <property type="match status" value="1"/>
</dbReference>
<sequence length="520" mass="53478">MSRRRRIRFLGIAAVAAALVVTAAVAPAQADPAETYLAVPAGRYPIDVDSMPDDSYVFVISRGDGSTSDLRVYDTSDFSEVNLITFGAAASFNPTAVQVSPDGTQVWVSFYTPAEIWVLSAAELIAGATPTPIVRTGIGGFVDLTEDPTGAYIYAATLFNPQYQFRTDDLSADPRTISLPQGSRGVTVTTDGATAYFTQHAPLGTGGGVQAVDVAADGTLSAGVFTQTGDFPWGITYVGAAGRVVNSNSGSPTSVSGFDPPDGPVTTTPVPCGPRLGDASPNGSRAYLACLTGGILATDYTTGDPVGQLVPIGSNVESVSVVGDDTGAPERLYATSGGSDQLLVFTRPTANAGADQTVDEGDDAEFSVVFDDFWQELQWQVSTDDGTTWTDLADATGESITVPGELANSGNLYRVVATSAFFDPVLSEAMLLTVIPTPIPPTTPVPTTPVPTTPVPTTPVPTTTAPAPTPCPAPTPDTTRPPCLAESGVDAPAPGAWTAAGVLLLIGALLALGAARRRQA</sequence>
<gene>
    <name evidence="4" type="ORF">FLP10_09500</name>
</gene>